<feature type="domain" description="Bromo" evidence="4">
    <location>
        <begin position="531"/>
        <end position="603"/>
    </location>
</feature>
<dbReference type="Pfam" id="PF17035">
    <property type="entry name" value="BET"/>
    <property type="match status" value="1"/>
</dbReference>
<dbReference type="InterPro" id="IPR001487">
    <property type="entry name" value="Bromodomain"/>
</dbReference>
<dbReference type="PANTHER" id="PTHR22880:SF225">
    <property type="entry name" value="BROMODOMAIN-CONTAINING PROTEIN BET-1-RELATED"/>
    <property type="match status" value="1"/>
</dbReference>
<feature type="domain" description="Bromo" evidence="4">
    <location>
        <begin position="315"/>
        <end position="387"/>
    </location>
</feature>
<dbReference type="Pfam" id="PF00439">
    <property type="entry name" value="Bromodomain"/>
    <property type="match status" value="2"/>
</dbReference>
<evidence type="ECO:0000313" key="6">
    <source>
        <dbReference type="EMBL" id="OXV07438.1"/>
    </source>
</evidence>
<dbReference type="SUPFAM" id="SSF47370">
    <property type="entry name" value="Bromodomain"/>
    <property type="match status" value="2"/>
</dbReference>
<dbReference type="PROSITE" id="PS51525">
    <property type="entry name" value="NET"/>
    <property type="match status" value="1"/>
</dbReference>
<feature type="compositionally biased region" description="Acidic residues" evidence="3">
    <location>
        <begin position="641"/>
        <end position="654"/>
    </location>
</feature>
<feature type="region of interest" description="Disordered" evidence="3">
    <location>
        <begin position="28"/>
        <end position="288"/>
    </location>
</feature>
<dbReference type="InterPro" id="IPR018359">
    <property type="entry name" value="Bromodomain_CS"/>
</dbReference>
<evidence type="ECO:0000259" key="5">
    <source>
        <dbReference type="PROSITE" id="PS51525"/>
    </source>
</evidence>
<evidence type="ECO:0000256" key="2">
    <source>
        <dbReference type="PROSITE-ProRule" id="PRU00035"/>
    </source>
</evidence>
<feature type="compositionally biased region" description="Basic residues" evidence="3">
    <location>
        <begin position="678"/>
        <end position="694"/>
    </location>
</feature>
<sequence length="868" mass="95007">MATPPPEGSSHIKEKPQLLPAMTDISIDSNSTINGAQDQSKPVPPEKVVDAPDLNETITGSKEASPTVNGHSVSESAPPTNGVNVTSGKDQAIITASPPKSPVLSKQSFVSNSQSTALHVDSASIPEADHRGTDDPEYRSERPSEFSERSDAPPVPEGTKVEPDNTVEEPVMQPPSRSSPTSTGPDANMQDTSASNPAMDLPHHPVSESKPNIADSNSPVSEALIPSTQERSDLEMPDASASSTKLQRERDAEPDDEPAAKRAKTNGDVASKTTFKVPGLPTSSAAASIDTSVKGDPAITKVQQKFLSKTIGSLKRTHDARYFKDPVDPVRMNIPSYPLVIAHPMDLSTIERKLKSDLYPSVDALMGDISLMVQNAVTFNGPDHLVTQEGQKLKTTFEKQLANLPKPDEVEEKKPKKATATAPRATPARRESRTSGGTVAPAAASVPASGGGGNQNPPRQNASSPQSTTFALGPEGLPLIRRDSTNADGRPKRSIHPPKRDIPYSAKPKKKKYQWELKFCEEVLEELHKSKYFNIASPFYVPVDPVALNIPTYHNVIKKPMDLSTVRAKLKAGQYENAKEMEIDMRQILKNCFKFNILGDPTYIAGQKFEELFEAKWGLKTRWLETHDPASAHHSVGSSEMESEEEAEDSDDDANQEKLTQLQKQIAEMSKQVEAITQKKKKTPPASKKSKTKSTKKEPKKPVLKKEKKSSSKNAKPEKQRWVTYHEKQIISNGISSLPDKKMQEALKIIQNNVPHLKSTQETEIELDIDELPNKVLVTLLEFVKKNAPHVLEDHETMPTPVSATVPSKPKKNKPMSKYEQEAQINMLEGSLSRFQGATARSPDPMPSVEANVESSDEEDDSEESEEE</sequence>
<dbReference type="CDD" id="cd05499">
    <property type="entry name" value="Bromo_BDF1_2_II"/>
    <property type="match status" value="1"/>
</dbReference>
<feature type="compositionally biased region" description="Basic and acidic residues" evidence="3">
    <location>
        <begin position="127"/>
        <end position="151"/>
    </location>
</feature>
<protein>
    <recommendedName>
        <fullName evidence="8">Bromo domain-containing protein</fullName>
    </recommendedName>
</protein>
<dbReference type="Proteomes" id="UP000243515">
    <property type="component" value="Unassembled WGS sequence"/>
</dbReference>
<dbReference type="GO" id="GO:0005634">
    <property type="term" value="C:nucleus"/>
    <property type="evidence" value="ECO:0007669"/>
    <property type="project" value="TreeGrafter"/>
</dbReference>
<feature type="compositionally biased region" description="Polar residues" evidence="3">
    <location>
        <begin position="455"/>
        <end position="470"/>
    </location>
</feature>
<feature type="compositionally biased region" description="Polar residues" evidence="3">
    <location>
        <begin position="56"/>
        <end position="89"/>
    </location>
</feature>
<reference evidence="6 7" key="1">
    <citation type="journal article" date="2015" name="Environ. Microbiol.">
        <title>Metagenome sequence of Elaphomyces granulatus from sporocarp tissue reveals Ascomycota ectomycorrhizal fingerprints of genome expansion and a Proteobacteria-rich microbiome.</title>
        <authorList>
            <person name="Quandt C.A."/>
            <person name="Kohler A."/>
            <person name="Hesse C.N."/>
            <person name="Sharpton T.J."/>
            <person name="Martin F."/>
            <person name="Spatafora J.W."/>
        </authorList>
    </citation>
    <scope>NUCLEOTIDE SEQUENCE [LARGE SCALE GENOMIC DNA]</scope>
    <source>
        <strain evidence="6 7">OSC145934</strain>
    </source>
</reference>
<gene>
    <name evidence="6" type="ORF">Egran_04796</name>
</gene>
<feature type="domain" description="NET" evidence="5">
    <location>
        <begin position="713"/>
        <end position="795"/>
    </location>
</feature>
<dbReference type="PROSITE" id="PS50014">
    <property type="entry name" value="BROMODOMAIN_2"/>
    <property type="match status" value="2"/>
</dbReference>
<organism evidence="6 7">
    <name type="scientific">Elaphomyces granulatus</name>
    <dbReference type="NCBI Taxonomy" id="519963"/>
    <lineage>
        <taxon>Eukaryota</taxon>
        <taxon>Fungi</taxon>
        <taxon>Dikarya</taxon>
        <taxon>Ascomycota</taxon>
        <taxon>Pezizomycotina</taxon>
        <taxon>Eurotiomycetes</taxon>
        <taxon>Eurotiomycetidae</taxon>
        <taxon>Eurotiales</taxon>
        <taxon>Elaphomycetaceae</taxon>
        <taxon>Elaphomyces</taxon>
    </lineage>
</organism>
<dbReference type="GO" id="GO:0000785">
    <property type="term" value="C:chromatin"/>
    <property type="evidence" value="ECO:0007669"/>
    <property type="project" value="TreeGrafter"/>
</dbReference>
<dbReference type="PROSITE" id="PS00633">
    <property type="entry name" value="BROMODOMAIN_1"/>
    <property type="match status" value="1"/>
</dbReference>
<accession>A0A232LTU1</accession>
<dbReference type="InterPro" id="IPR050935">
    <property type="entry name" value="Bromo_chromatin_reader"/>
</dbReference>
<feature type="compositionally biased region" description="Acidic residues" evidence="3">
    <location>
        <begin position="855"/>
        <end position="868"/>
    </location>
</feature>
<evidence type="ECO:0000256" key="1">
    <source>
        <dbReference type="ARBA" id="ARBA00023117"/>
    </source>
</evidence>
<name>A0A232LTU1_9EURO</name>
<keyword evidence="7" id="KW-1185">Reference proteome</keyword>
<dbReference type="InterPro" id="IPR038336">
    <property type="entry name" value="NET_sf"/>
</dbReference>
<feature type="region of interest" description="Disordered" evidence="3">
    <location>
        <begin position="798"/>
        <end position="868"/>
    </location>
</feature>
<dbReference type="PRINTS" id="PR00503">
    <property type="entry name" value="BROMODOMAIN"/>
</dbReference>
<dbReference type="SMART" id="SM00297">
    <property type="entry name" value="BROMO"/>
    <property type="match status" value="2"/>
</dbReference>
<dbReference type="PANTHER" id="PTHR22880">
    <property type="entry name" value="FALZ-RELATED BROMODOMAIN-CONTAINING PROTEINS"/>
    <property type="match status" value="1"/>
</dbReference>
<feature type="region of interest" description="Disordered" evidence="3">
    <location>
        <begin position="402"/>
        <end position="507"/>
    </location>
</feature>
<comment type="caution">
    <text evidence="6">The sequence shown here is derived from an EMBL/GenBank/DDBJ whole genome shotgun (WGS) entry which is preliminary data.</text>
</comment>
<evidence type="ECO:0000313" key="7">
    <source>
        <dbReference type="Proteomes" id="UP000243515"/>
    </source>
</evidence>
<feature type="compositionally biased region" description="Low complexity" evidence="3">
    <location>
        <begin position="174"/>
        <end position="185"/>
    </location>
</feature>
<dbReference type="InterPro" id="IPR027353">
    <property type="entry name" value="NET_dom"/>
</dbReference>
<evidence type="ECO:0008006" key="8">
    <source>
        <dbReference type="Google" id="ProtNLM"/>
    </source>
</evidence>
<feature type="region of interest" description="Disordered" evidence="3">
    <location>
        <begin position="629"/>
        <end position="657"/>
    </location>
</feature>
<keyword evidence="1 2" id="KW-0103">Bromodomain</keyword>
<dbReference type="OrthoDB" id="784962at2759"/>
<dbReference type="InterPro" id="IPR036427">
    <property type="entry name" value="Bromodomain-like_sf"/>
</dbReference>
<dbReference type="CDD" id="cd05500">
    <property type="entry name" value="Bromo_BDF1_2_I"/>
    <property type="match status" value="1"/>
</dbReference>
<evidence type="ECO:0000259" key="4">
    <source>
        <dbReference type="PROSITE" id="PS50014"/>
    </source>
</evidence>
<feature type="compositionally biased region" description="Basic and acidic residues" evidence="3">
    <location>
        <begin position="480"/>
        <end position="491"/>
    </location>
</feature>
<dbReference type="GO" id="GO:0006338">
    <property type="term" value="P:chromatin remodeling"/>
    <property type="evidence" value="ECO:0007669"/>
    <property type="project" value="TreeGrafter"/>
</dbReference>
<dbReference type="GO" id="GO:0006355">
    <property type="term" value="P:regulation of DNA-templated transcription"/>
    <property type="evidence" value="ECO:0007669"/>
    <property type="project" value="TreeGrafter"/>
</dbReference>
<dbReference type="AlphaFoldDB" id="A0A232LTU1"/>
<dbReference type="Gene3D" id="1.20.920.10">
    <property type="entry name" value="Bromodomain-like"/>
    <property type="match status" value="2"/>
</dbReference>
<feature type="compositionally biased region" description="Polar residues" evidence="3">
    <location>
        <begin position="28"/>
        <end position="40"/>
    </location>
</feature>
<feature type="compositionally biased region" description="Basic and acidic residues" evidence="3">
    <location>
        <begin position="695"/>
        <end position="705"/>
    </location>
</feature>
<dbReference type="EMBL" id="NPHW01004850">
    <property type="protein sequence ID" value="OXV07438.1"/>
    <property type="molecule type" value="Genomic_DNA"/>
</dbReference>
<feature type="region of interest" description="Disordered" evidence="3">
    <location>
        <begin position="671"/>
        <end position="721"/>
    </location>
</feature>
<dbReference type="Gene3D" id="1.20.1270.220">
    <property type="match status" value="1"/>
</dbReference>
<feature type="compositionally biased region" description="Polar residues" evidence="3">
    <location>
        <begin position="104"/>
        <end position="117"/>
    </location>
</feature>
<proteinExistence type="predicted"/>
<evidence type="ECO:0000256" key="3">
    <source>
        <dbReference type="SAM" id="MobiDB-lite"/>
    </source>
</evidence>
<feature type="compositionally biased region" description="Low complexity" evidence="3">
    <location>
        <begin position="434"/>
        <end position="448"/>
    </location>
</feature>